<feature type="domain" description="DUF397" evidence="1">
    <location>
        <begin position="12"/>
        <end position="62"/>
    </location>
</feature>
<protein>
    <submittedName>
        <fullName evidence="2">DUF397 domain-containing protein</fullName>
    </submittedName>
</protein>
<dbReference type="EMBL" id="JAAGLQ010000221">
    <property type="protein sequence ID" value="NEA16068.1"/>
    <property type="molecule type" value="Genomic_DNA"/>
</dbReference>
<dbReference type="RefSeq" id="WP_164344247.1">
    <property type="nucleotide sequence ID" value="NZ_JAAGLQ010000221.1"/>
</dbReference>
<name>A0A6N9TXD4_STRHA</name>
<gene>
    <name evidence="2" type="ORF">G3I29_11135</name>
</gene>
<organism evidence="2 3">
    <name type="scientific">Streptomyces halstedii</name>
    <dbReference type="NCBI Taxonomy" id="1944"/>
    <lineage>
        <taxon>Bacteria</taxon>
        <taxon>Bacillati</taxon>
        <taxon>Actinomycetota</taxon>
        <taxon>Actinomycetes</taxon>
        <taxon>Kitasatosporales</taxon>
        <taxon>Streptomycetaceae</taxon>
        <taxon>Streptomyces</taxon>
    </lineage>
</organism>
<comment type="caution">
    <text evidence="2">The sequence shown here is derived from an EMBL/GenBank/DDBJ whole genome shotgun (WGS) entry which is preliminary data.</text>
</comment>
<dbReference type="InterPro" id="IPR007278">
    <property type="entry name" value="DUF397"/>
</dbReference>
<evidence type="ECO:0000313" key="2">
    <source>
        <dbReference type="EMBL" id="NEA16068.1"/>
    </source>
</evidence>
<dbReference type="Proteomes" id="UP000471293">
    <property type="component" value="Unassembled WGS sequence"/>
</dbReference>
<sequence length="71" mass="7697">MVASSVLEGVIWRKARASESANGCLEVAFLGDGRVAIRDNEDLDNPPFVVTAHVWRCFMDGAQKGEFDAIG</sequence>
<dbReference type="AlphaFoldDB" id="A0A6N9TXD4"/>
<accession>A0A6N9TXD4</accession>
<proteinExistence type="predicted"/>
<reference evidence="2 3" key="1">
    <citation type="submission" date="2020-01" db="EMBL/GenBank/DDBJ databases">
        <title>Insect and environment-associated Actinomycetes.</title>
        <authorList>
            <person name="Currrie C."/>
            <person name="Chevrette M."/>
            <person name="Carlson C."/>
            <person name="Stubbendieck R."/>
            <person name="Wendt-Pienkowski E."/>
        </authorList>
    </citation>
    <scope>NUCLEOTIDE SEQUENCE [LARGE SCALE GENOMIC DNA]</scope>
    <source>
        <strain evidence="2 3">SID11342</strain>
    </source>
</reference>
<evidence type="ECO:0000313" key="3">
    <source>
        <dbReference type="Proteomes" id="UP000471293"/>
    </source>
</evidence>
<dbReference type="Pfam" id="PF04149">
    <property type="entry name" value="DUF397"/>
    <property type="match status" value="1"/>
</dbReference>
<evidence type="ECO:0000259" key="1">
    <source>
        <dbReference type="Pfam" id="PF04149"/>
    </source>
</evidence>